<feature type="domain" description="CBS" evidence="10">
    <location>
        <begin position="256"/>
        <end position="312"/>
    </location>
</feature>
<dbReference type="Pfam" id="PF00005">
    <property type="entry name" value="ABC_tran"/>
    <property type="match status" value="1"/>
</dbReference>
<keyword evidence="4 8" id="KW-0547">Nucleotide-binding</keyword>
<dbReference type="NCBIfam" id="TIGR01186">
    <property type="entry name" value="proV"/>
    <property type="match status" value="1"/>
</dbReference>
<dbReference type="Proteomes" id="UP001596254">
    <property type="component" value="Unassembled WGS sequence"/>
</dbReference>
<feature type="domain" description="CBS" evidence="10">
    <location>
        <begin position="315"/>
        <end position="374"/>
    </location>
</feature>
<keyword evidence="8" id="KW-0472">Membrane</keyword>
<keyword evidence="3" id="KW-0677">Repeat</keyword>
<evidence type="ECO:0000259" key="9">
    <source>
        <dbReference type="PROSITE" id="PS50893"/>
    </source>
</evidence>
<keyword evidence="6 7" id="KW-0129">CBS domain</keyword>
<dbReference type="GO" id="GO:0005524">
    <property type="term" value="F:ATP binding"/>
    <property type="evidence" value="ECO:0007669"/>
    <property type="project" value="UniProtKB-KW"/>
</dbReference>
<dbReference type="PANTHER" id="PTHR43117">
    <property type="entry name" value="OSMOPROTECTANT IMPORT ATP-BINDING PROTEIN OSMV"/>
    <property type="match status" value="1"/>
</dbReference>
<proteinExistence type="inferred from homology"/>
<keyword evidence="2 8" id="KW-0813">Transport</keyword>
<comment type="caution">
    <text evidence="11">The sequence shown here is derived from an EMBL/GenBank/DDBJ whole genome shotgun (WGS) entry which is preliminary data.</text>
</comment>
<organism evidence="11 12">
    <name type="scientific">Levilactobacillus tongjiangensis</name>
    <dbReference type="NCBI Taxonomy" id="2486023"/>
    <lineage>
        <taxon>Bacteria</taxon>
        <taxon>Bacillati</taxon>
        <taxon>Bacillota</taxon>
        <taxon>Bacilli</taxon>
        <taxon>Lactobacillales</taxon>
        <taxon>Lactobacillaceae</taxon>
        <taxon>Levilactobacillus</taxon>
    </lineage>
</organism>
<dbReference type="SMART" id="SM00116">
    <property type="entry name" value="CBS"/>
    <property type="match status" value="2"/>
</dbReference>
<evidence type="ECO:0000256" key="7">
    <source>
        <dbReference type="PROSITE-ProRule" id="PRU00703"/>
    </source>
</evidence>
<dbReference type="EC" id="7.6.2.9" evidence="8"/>
<evidence type="ECO:0000256" key="4">
    <source>
        <dbReference type="ARBA" id="ARBA00022741"/>
    </source>
</evidence>
<evidence type="ECO:0000256" key="2">
    <source>
        <dbReference type="ARBA" id="ARBA00022448"/>
    </source>
</evidence>
<keyword evidence="8" id="KW-1003">Cell membrane</keyword>
<comment type="subunit">
    <text evidence="8">The complex is probably composed of two ATP-binding proteins, two transmembrane proteins and a solute-binding protein.</text>
</comment>
<evidence type="ECO:0000313" key="11">
    <source>
        <dbReference type="EMBL" id="MFC6207915.1"/>
    </source>
</evidence>
<dbReference type="InterPro" id="IPR003439">
    <property type="entry name" value="ABC_transporter-like_ATP-bd"/>
</dbReference>
<reference evidence="12" key="1">
    <citation type="journal article" date="2019" name="Int. J. Syst. Evol. Microbiol.">
        <title>The Global Catalogue of Microorganisms (GCM) 10K type strain sequencing project: providing services to taxonomists for standard genome sequencing and annotation.</title>
        <authorList>
            <consortium name="The Broad Institute Genomics Platform"/>
            <consortium name="The Broad Institute Genome Sequencing Center for Infectious Disease"/>
            <person name="Wu L."/>
            <person name="Ma J."/>
        </authorList>
    </citation>
    <scope>NUCLEOTIDE SEQUENCE [LARGE SCALE GENOMIC DNA]</scope>
    <source>
        <strain evidence="12">CCM 8905</strain>
    </source>
</reference>
<dbReference type="Gene3D" id="3.40.50.300">
    <property type="entry name" value="P-loop containing nucleotide triphosphate hydrolases"/>
    <property type="match status" value="1"/>
</dbReference>
<keyword evidence="8" id="KW-0997">Cell inner membrane</keyword>
<dbReference type="SUPFAM" id="SSF54631">
    <property type="entry name" value="CBS-domain pair"/>
    <property type="match status" value="1"/>
</dbReference>
<dbReference type="Pfam" id="PF00571">
    <property type="entry name" value="CBS"/>
    <property type="match status" value="2"/>
</dbReference>
<evidence type="ECO:0000256" key="1">
    <source>
        <dbReference type="ARBA" id="ARBA00005417"/>
    </source>
</evidence>
<dbReference type="InterPro" id="IPR000644">
    <property type="entry name" value="CBS_dom"/>
</dbReference>
<dbReference type="PANTHER" id="PTHR43117:SF3">
    <property type="entry name" value="CHOLINE TRANSPORT ATP-BINDING PROTEIN OPUBA"/>
    <property type="match status" value="1"/>
</dbReference>
<feature type="domain" description="ABC transporter" evidence="9">
    <location>
        <begin position="3"/>
        <end position="237"/>
    </location>
</feature>
<dbReference type="SUPFAM" id="SSF52540">
    <property type="entry name" value="P-loop containing nucleoside triphosphate hydrolases"/>
    <property type="match status" value="1"/>
</dbReference>
<dbReference type="InterPro" id="IPR017871">
    <property type="entry name" value="ABC_transporter-like_CS"/>
</dbReference>
<accession>A0ABW1SUU2</accession>
<comment type="similarity">
    <text evidence="1 8">Belongs to the ABC transporter superfamily.</text>
</comment>
<comment type="subcellular location">
    <subcellularLocation>
        <location evidence="8">Cell inner membrane</location>
        <topology evidence="8">Peripheral membrane protein</topology>
    </subcellularLocation>
</comment>
<dbReference type="PROSITE" id="PS50893">
    <property type="entry name" value="ABC_TRANSPORTER_2"/>
    <property type="match status" value="1"/>
</dbReference>
<name>A0ABW1SUU2_9LACO</name>
<evidence type="ECO:0000256" key="6">
    <source>
        <dbReference type="ARBA" id="ARBA00023122"/>
    </source>
</evidence>
<dbReference type="Gene3D" id="3.10.580.10">
    <property type="entry name" value="CBS-domain"/>
    <property type="match status" value="1"/>
</dbReference>
<keyword evidence="5 8" id="KW-0067">ATP-binding</keyword>
<evidence type="ECO:0000256" key="5">
    <source>
        <dbReference type="ARBA" id="ARBA00022840"/>
    </source>
</evidence>
<sequence length="401" mass="44773">MLLSMEHLRKEYPNGKIAVDDFNLEVDRGEFIAFIGTSGSGKTTTMRMINRMLNQTSGTIKINGKDISKMDPVKLRRSIGYVIQNTGLMPHMTIQENIEMVPKLLGWSKEKREEQAHKMIALAQLPDEMLQRYPGELSGGQQQRIGVVRALAADQELILMDEPFGALDPITRESLQDLVKHLQRDLGKTFIFVTHDMDEALNLSTKVVIMSQGKQVQVDTPENILRHPANEFVTNLIGEERLIRAQPNILTVSQIMLTNPAAITPDKTLEDAIEQMHERRVDTLLVTDKDNVLQGFVDLDDINRIADAHTPVSRFTQDRVFYVKANALIGDTVDRILKKGVKNVPVVDEDKHLVGIVTRTALVDIVYDALHGAPDANEKPASPINADIHAAATREGGEMPQ</sequence>
<dbReference type="InterPro" id="IPR005892">
    <property type="entry name" value="Gly-betaine_transp_ATP-bd"/>
</dbReference>
<dbReference type="RefSeq" id="WP_125694658.1">
    <property type="nucleotide sequence ID" value="NZ_JBHSSK010000027.1"/>
</dbReference>
<evidence type="ECO:0000259" key="10">
    <source>
        <dbReference type="PROSITE" id="PS51371"/>
    </source>
</evidence>
<protein>
    <recommendedName>
        <fullName evidence="8">Quaternary amine transport ATP-binding protein</fullName>
        <ecNumber evidence="8">7.6.2.9</ecNumber>
    </recommendedName>
</protein>
<dbReference type="PROSITE" id="PS51371">
    <property type="entry name" value="CBS"/>
    <property type="match status" value="2"/>
</dbReference>
<dbReference type="PROSITE" id="PS00211">
    <property type="entry name" value="ABC_TRANSPORTER_1"/>
    <property type="match status" value="1"/>
</dbReference>
<keyword evidence="12" id="KW-1185">Reference proteome</keyword>
<dbReference type="InterPro" id="IPR003593">
    <property type="entry name" value="AAA+_ATPase"/>
</dbReference>
<dbReference type="InterPro" id="IPR027417">
    <property type="entry name" value="P-loop_NTPase"/>
</dbReference>
<evidence type="ECO:0000256" key="8">
    <source>
        <dbReference type="RuleBase" id="RU369116"/>
    </source>
</evidence>
<comment type="catalytic activity">
    <reaction evidence="8">
        <text>a quaternary ammonium(out) + ATP + H2O = a quaternary ammonium(in) + ADP + phosphate + H(+)</text>
        <dbReference type="Rhea" id="RHEA:11036"/>
        <dbReference type="ChEBI" id="CHEBI:15377"/>
        <dbReference type="ChEBI" id="CHEBI:15378"/>
        <dbReference type="ChEBI" id="CHEBI:30616"/>
        <dbReference type="ChEBI" id="CHEBI:35267"/>
        <dbReference type="ChEBI" id="CHEBI:43474"/>
        <dbReference type="ChEBI" id="CHEBI:456216"/>
    </reaction>
</comment>
<dbReference type="EMBL" id="JBHSSK010000027">
    <property type="protein sequence ID" value="MFC6207915.1"/>
    <property type="molecule type" value="Genomic_DNA"/>
</dbReference>
<evidence type="ECO:0000313" key="12">
    <source>
        <dbReference type="Proteomes" id="UP001596254"/>
    </source>
</evidence>
<dbReference type="CDD" id="cd04583">
    <property type="entry name" value="CBS_pair_ABC_OpuCA_assoc"/>
    <property type="match status" value="1"/>
</dbReference>
<dbReference type="SMART" id="SM00382">
    <property type="entry name" value="AAA"/>
    <property type="match status" value="1"/>
</dbReference>
<dbReference type="InterPro" id="IPR046342">
    <property type="entry name" value="CBS_dom_sf"/>
</dbReference>
<gene>
    <name evidence="11" type="ORF">ACFP1G_10635</name>
</gene>
<evidence type="ECO:0000256" key="3">
    <source>
        <dbReference type="ARBA" id="ARBA00022737"/>
    </source>
</evidence>